<evidence type="ECO:0000259" key="1">
    <source>
        <dbReference type="PROSITE" id="PS50801"/>
    </source>
</evidence>
<dbReference type="PROSITE" id="PS50801">
    <property type="entry name" value="STAS"/>
    <property type="match status" value="1"/>
</dbReference>
<dbReference type="RefSeq" id="WP_322937346.1">
    <property type="nucleotide sequence ID" value="NZ_CP141059.1"/>
</dbReference>
<accession>A0ABZ0ZQ75</accession>
<dbReference type="Pfam" id="PF01740">
    <property type="entry name" value="STAS"/>
    <property type="match status" value="1"/>
</dbReference>
<dbReference type="CDD" id="cd07043">
    <property type="entry name" value="STAS_anti-anti-sigma_factors"/>
    <property type="match status" value="1"/>
</dbReference>
<evidence type="ECO:0000313" key="2">
    <source>
        <dbReference type="EMBL" id="WQQ26373.1"/>
    </source>
</evidence>
<feature type="domain" description="STAS" evidence="1">
    <location>
        <begin position="15"/>
        <end position="111"/>
    </location>
</feature>
<reference evidence="3" key="1">
    <citation type="submission" date="2023-12" db="EMBL/GenBank/DDBJ databases">
        <title>Novel species in genus Nocardioides.</title>
        <authorList>
            <person name="Zhou H."/>
        </authorList>
    </citation>
    <scope>NUCLEOTIDE SEQUENCE [LARGE SCALE GENOMIC DNA]</scope>
    <source>
        <strain evidence="3">HM61</strain>
    </source>
</reference>
<dbReference type="Gene3D" id="3.30.750.24">
    <property type="entry name" value="STAS domain"/>
    <property type="match status" value="1"/>
</dbReference>
<dbReference type="EMBL" id="CP141059">
    <property type="protein sequence ID" value="WQQ26373.1"/>
    <property type="molecule type" value="Genomic_DNA"/>
</dbReference>
<keyword evidence="3" id="KW-1185">Reference proteome</keyword>
<gene>
    <name evidence="2" type="ORF">SHK19_20745</name>
</gene>
<protein>
    <submittedName>
        <fullName evidence="2">STAS domain-containing protein</fullName>
    </submittedName>
</protein>
<dbReference type="PANTHER" id="PTHR33495:SF2">
    <property type="entry name" value="ANTI-SIGMA FACTOR ANTAGONIST TM_1081-RELATED"/>
    <property type="match status" value="1"/>
</dbReference>
<evidence type="ECO:0000313" key="3">
    <source>
        <dbReference type="Proteomes" id="UP001327225"/>
    </source>
</evidence>
<proteinExistence type="predicted"/>
<dbReference type="InterPro" id="IPR036513">
    <property type="entry name" value="STAS_dom_sf"/>
</dbReference>
<organism evidence="2 3">
    <name type="scientific">Nocardioides bizhenqiangii</name>
    <dbReference type="NCBI Taxonomy" id="3095076"/>
    <lineage>
        <taxon>Bacteria</taxon>
        <taxon>Bacillati</taxon>
        <taxon>Actinomycetota</taxon>
        <taxon>Actinomycetes</taxon>
        <taxon>Propionibacteriales</taxon>
        <taxon>Nocardioidaceae</taxon>
        <taxon>Nocardioides</taxon>
    </lineage>
</organism>
<name>A0ABZ0ZQ75_9ACTN</name>
<dbReference type="Proteomes" id="UP001327225">
    <property type="component" value="Chromosome"/>
</dbReference>
<sequence>MSLVRVPVPVPDRDLLRLAGEIDLAQQFPLMVDISSRLRAQRQLIIDLSAVTFIDCSGLWTLDWARTRARDIGGDMALVGPCPALSRILVLTSLDGNAPLFPDVPTAADALHQREQARL</sequence>
<dbReference type="InterPro" id="IPR002645">
    <property type="entry name" value="STAS_dom"/>
</dbReference>
<dbReference type="PANTHER" id="PTHR33495">
    <property type="entry name" value="ANTI-SIGMA FACTOR ANTAGONIST TM_1081-RELATED-RELATED"/>
    <property type="match status" value="1"/>
</dbReference>
<dbReference type="SUPFAM" id="SSF52091">
    <property type="entry name" value="SpoIIaa-like"/>
    <property type="match status" value="1"/>
</dbReference>